<dbReference type="RefSeq" id="WP_201684012.1">
    <property type="nucleotide sequence ID" value="NZ_JAEQNA010000003.1"/>
</dbReference>
<evidence type="ECO:0000313" key="2">
    <source>
        <dbReference type="Proteomes" id="UP000613011"/>
    </source>
</evidence>
<keyword evidence="2" id="KW-1185">Reference proteome</keyword>
<comment type="caution">
    <text evidence="1">The sequence shown here is derived from an EMBL/GenBank/DDBJ whole genome shotgun (WGS) entry which is preliminary data.</text>
</comment>
<protein>
    <submittedName>
        <fullName evidence="1">Uncharacterized protein</fullName>
    </submittedName>
</protein>
<reference evidence="1" key="1">
    <citation type="submission" date="2021-01" db="EMBL/GenBank/DDBJ databases">
        <title>Ramlibacter sp. strain AW1 16S ribosomal RNA gene Genome sequencing and assembly.</title>
        <authorList>
            <person name="Kang M."/>
        </authorList>
    </citation>
    <scope>NUCLEOTIDE SEQUENCE</scope>
    <source>
        <strain evidence="1">AW1</strain>
    </source>
</reference>
<dbReference type="AlphaFoldDB" id="A0A936ZP87"/>
<name>A0A936ZP87_9BURK</name>
<evidence type="ECO:0000313" key="1">
    <source>
        <dbReference type="EMBL" id="MBL0420948.1"/>
    </source>
</evidence>
<organism evidence="1 2">
    <name type="scientific">Ramlibacter aurantiacus</name>
    <dbReference type="NCBI Taxonomy" id="2801330"/>
    <lineage>
        <taxon>Bacteria</taxon>
        <taxon>Pseudomonadati</taxon>
        <taxon>Pseudomonadota</taxon>
        <taxon>Betaproteobacteria</taxon>
        <taxon>Burkholderiales</taxon>
        <taxon>Comamonadaceae</taxon>
        <taxon>Ramlibacter</taxon>
    </lineage>
</organism>
<sequence>MTARRRRSALRLLVMGVLAAWAVGLAFATLRLQPWQQELTQVLNQLRADELLRSSFTQRDQVHPDWYRQRAMALLSAVERLRDDTSWSLVMPGSWHAFDDLEERAAARIDRAFSQIVVETIRRELDARVASLSGVGRHPVSGEALVGTDCTSPVQLAGPGAASSGAGLEELPAHASMARHLAAVQELDRAIAALRSLQDPDTADPEAMRMLVRYSLHAELSGGALRSLELFHASTALPPSQLQALVERVRWGMWCTVSRGMSTLHAQWLDRHELLAAEDQLARLRPSSLFEPATSPVAFAASVARLKSAHALIERQARLLSRGPHEWMRPGAQELGPAHERLLQQVAATPLLGAEAAERLKVQAQVKHAAFQRRFEAHFARAGSGLVWLPGQQRYALAPERAALGDGLGRLLEQPFMEDRAIEAVRPAALGAPTQLQELLELVQQRRQFLRESLPVFPVTLRPQVSRYVEDRIGQRAFELGTRFLEGAADTGMMGVSAADVAYQRLGQVESTLRETGSPLLARRTRERLERDVLAPLAASYGRPAPLLLPPLRAD</sequence>
<dbReference type="EMBL" id="JAEQNA010000003">
    <property type="protein sequence ID" value="MBL0420948.1"/>
    <property type="molecule type" value="Genomic_DNA"/>
</dbReference>
<gene>
    <name evidence="1" type="ORF">JI739_11375</name>
</gene>
<proteinExistence type="predicted"/>
<dbReference type="Proteomes" id="UP000613011">
    <property type="component" value="Unassembled WGS sequence"/>
</dbReference>
<accession>A0A936ZP87</accession>